<evidence type="ECO:0000313" key="1">
    <source>
        <dbReference type="EMBL" id="KAF2433516.1"/>
    </source>
</evidence>
<evidence type="ECO:0000313" key="2">
    <source>
        <dbReference type="Proteomes" id="UP000800235"/>
    </source>
</evidence>
<gene>
    <name evidence="1" type="ORF">EJ08DRAFT_57328</name>
</gene>
<organism evidence="1 2">
    <name type="scientific">Tothia fuscella</name>
    <dbReference type="NCBI Taxonomy" id="1048955"/>
    <lineage>
        <taxon>Eukaryota</taxon>
        <taxon>Fungi</taxon>
        <taxon>Dikarya</taxon>
        <taxon>Ascomycota</taxon>
        <taxon>Pezizomycotina</taxon>
        <taxon>Dothideomycetes</taxon>
        <taxon>Pleosporomycetidae</taxon>
        <taxon>Venturiales</taxon>
        <taxon>Cylindrosympodiaceae</taxon>
        <taxon>Tothia</taxon>
    </lineage>
</organism>
<comment type="caution">
    <text evidence="1">The sequence shown here is derived from an EMBL/GenBank/DDBJ whole genome shotgun (WGS) entry which is preliminary data.</text>
</comment>
<accession>A0A9P4NXG3</accession>
<dbReference type="EMBL" id="MU007020">
    <property type="protein sequence ID" value="KAF2433516.1"/>
    <property type="molecule type" value="Genomic_DNA"/>
</dbReference>
<proteinExistence type="predicted"/>
<protein>
    <submittedName>
        <fullName evidence="1">Uncharacterized protein</fullName>
    </submittedName>
</protein>
<name>A0A9P4NXG3_9PEZI</name>
<dbReference type="Proteomes" id="UP000800235">
    <property type="component" value="Unassembled WGS sequence"/>
</dbReference>
<sequence>MRSLLEVVTAKPTHLTYSLGIGTGRGLLFAQLQPYRHLSAKSRRSTPSPSDSAKHA</sequence>
<dbReference type="AlphaFoldDB" id="A0A9P4NXG3"/>
<reference evidence="1" key="1">
    <citation type="journal article" date="2020" name="Stud. Mycol.">
        <title>101 Dothideomycetes genomes: a test case for predicting lifestyles and emergence of pathogens.</title>
        <authorList>
            <person name="Haridas S."/>
            <person name="Albert R."/>
            <person name="Binder M."/>
            <person name="Bloem J."/>
            <person name="Labutti K."/>
            <person name="Salamov A."/>
            <person name="Andreopoulos B."/>
            <person name="Baker S."/>
            <person name="Barry K."/>
            <person name="Bills G."/>
            <person name="Bluhm B."/>
            <person name="Cannon C."/>
            <person name="Castanera R."/>
            <person name="Culley D."/>
            <person name="Daum C."/>
            <person name="Ezra D."/>
            <person name="Gonzalez J."/>
            <person name="Henrissat B."/>
            <person name="Kuo A."/>
            <person name="Liang C."/>
            <person name="Lipzen A."/>
            <person name="Lutzoni F."/>
            <person name="Magnuson J."/>
            <person name="Mondo S."/>
            <person name="Nolan M."/>
            <person name="Ohm R."/>
            <person name="Pangilinan J."/>
            <person name="Park H.-J."/>
            <person name="Ramirez L."/>
            <person name="Alfaro M."/>
            <person name="Sun H."/>
            <person name="Tritt A."/>
            <person name="Yoshinaga Y."/>
            <person name="Zwiers L.-H."/>
            <person name="Turgeon B."/>
            <person name="Goodwin S."/>
            <person name="Spatafora J."/>
            <person name="Crous P."/>
            <person name="Grigoriev I."/>
        </authorList>
    </citation>
    <scope>NUCLEOTIDE SEQUENCE</scope>
    <source>
        <strain evidence="1">CBS 130266</strain>
    </source>
</reference>
<keyword evidence="2" id="KW-1185">Reference proteome</keyword>